<evidence type="ECO:0000256" key="1">
    <source>
        <dbReference type="SAM" id="SignalP"/>
    </source>
</evidence>
<sequence>MTIATFPLRPSRRRCLALALCCWVALALTACEKSPPPKVGIQQTVKTFPGTTILKGMVSTKSGPIKAGEVTLSDAQHQLIAKAAITDGHYQLEVAAATPLPVILSSSAGGEALVAAIVDPSVSQYDLNPLTTAIAHKAQALGGYTRANMVVAAETMINAPDANKTSTGFRGDPTTQYGGWH</sequence>
<feature type="chain" id="PRO_5015584406" description="Carboxypeptidase regulatory-like domain-containing protein" evidence="1">
    <location>
        <begin position="31"/>
        <end position="181"/>
    </location>
</feature>
<evidence type="ECO:0000313" key="3">
    <source>
        <dbReference type="Proteomes" id="UP000237423"/>
    </source>
</evidence>
<proteinExistence type="predicted"/>
<name>A0A2S5CQY5_9GAMM</name>
<keyword evidence="1" id="KW-0732">Signal</keyword>
<feature type="signal peptide" evidence="1">
    <location>
        <begin position="1"/>
        <end position="30"/>
    </location>
</feature>
<reference evidence="2 3" key="1">
    <citation type="submission" date="2017-11" db="EMBL/GenBank/DDBJ databases">
        <title>Draft Genome Sequence of Methylobacter psychrotolerans Sph1T, an Obligate Methanotroph from Low-Temperature Environments.</title>
        <authorList>
            <person name="Oshkin I.Y."/>
            <person name="Miroshnikov K."/>
            <person name="Belova S.E."/>
            <person name="Korzhenkov A."/>
            <person name="Toshchakov S.V."/>
            <person name="Dedysh S.N."/>
        </authorList>
    </citation>
    <scope>NUCLEOTIDE SEQUENCE [LARGE SCALE GENOMIC DNA]</scope>
    <source>
        <strain evidence="2 3">Sph1</strain>
    </source>
</reference>
<organism evidence="2 3">
    <name type="scientific">Methylovulum psychrotolerans</name>
    <dbReference type="NCBI Taxonomy" id="1704499"/>
    <lineage>
        <taxon>Bacteria</taxon>
        <taxon>Pseudomonadati</taxon>
        <taxon>Pseudomonadota</taxon>
        <taxon>Gammaproteobacteria</taxon>
        <taxon>Methylococcales</taxon>
        <taxon>Methylococcaceae</taxon>
        <taxon>Methylovulum</taxon>
    </lineage>
</organism>
<protein>
    <recommendedName>
        <fullName evidence="4">Carboxypeptidase regulatory-like domain-containing protein</fullName>
    </recommendedName>
</protein>
<evidence type="ECO:0008006" key="4">
    <source>
        <dbReference type="Google" id="ProtNLM"/>
    </source>
</evidence>
<dbReference type="Proteomes" id="UP000237423">
    <property type="component" value="Unassembled WGS sequence"/>
</dbReference>
<dbReference type="EMBL" id="PGFZ01000001">
    <property type="protein sequence ID" value="POZ53229.1"/>
    <property type="molecule type" value="Genomic_DNA"/>
</dbReference>
<evidence type="ECO:0000313" key="2">
    <source>
        <dbReference type="EMBL" id="POZ53229.1"/>
    </source>
</evidence>
<dbReference type="AlphaFoldDB" id="A0A2S5CQY5"/>
<gene>
    <name evidence="2" type="ORF">AADEFJLK_00247</name>
</gene>
<accession>A0A2S5CQY5</accession>
<dbReference type="RefSeq" id="WP_103973022.1">
    <property type="nucleotide sequence ID" value="NZ_PGFZ01000001.1"/>
</dbReference>
<comment type="caution">
    <text evidence="2">The sequence shown here is derived from an EMBL/GenBank/DDBJ whole genome shotgun (WGS) entry which is preliminary data.</text>
</comment>